<organism evidence="2 3">
    <name type="scientific">Frateuria flava</name>
    <dbReference type="NCBI Taxonomy" id="2821489"/>
    <lineage>
        <taxon>Bacteria</taxon>
        <taxon>Pseudomonadati</taxon>
        <taxon>Pseudomonadota</taxon>
        <taxon>Gammaproteobacteria</taxon>
        <taxon>Lysobacterales</taxon>
        <taxon>Rhodanobacteraceae</taxon>
        <taxon>Frateuria</taxon>
    </lineage>
</organism>
<keyword evidence="3" id="KW-1185">Reference proteome</keyword>
<proteinExistence type="predicted"/>
<evidence type="ECO:0000313" key="2">
    <source>
        <dbReference type="EMBL" id="MBP1475943.1"/>
    </source>
</evidence>
<dbReference type="EMBL" id="JAGJRS010000036">
    <property type="protein sequence ID" value="MBP1475943.1"/>
    <property type="molecule type" value="Genomic_DNA"/>
</dbReference>
<name>A0ABS4DSB7_9GAMM</name>
<dbReference type="SUPFAM" id="SSF53098">
    <property type="entry name" value="Ribonuclease H-like"/>
    <property type="match status" value="1"/>
</dbReference>
<dbReference type="Gene3D" id="3.30.420.10">
    <property type="entry name" value="Ribonuclease H-like superfamily/Ribonuclease H"/>
    <property type="match status" value="1"/>
</dbReference>
<dbReference type="Pfam" id="PF00665">
    <property type="entry name" value="rve"/>
    <property type="match status" value="1"/>
</dbReference>
<reference evidence="2 3" key="1">
    <citation type="submission" date="2021-04" db="EMBL/GenBank/DDBJ databases">
        <authorList>
            <person name="Huq M.A."/>
        </authorList>
    </citation>
    <scope>NUCLEOTIDE SEQUENCE [LARGE SCALE GENOMIC DNA]</scope>
    <source>
        <strain evidence="2 3">MAH-13</strain>
    </source>
</reference>
<sequence length="283" mass="32198">MNCLLRSGERSPQAVIDRLKKAHPVRALCQALALPRSSYYARRRAQGRSRAGTPEQLAIIRQAHRDTRGSYGSRRMAEELSEQGHKVGRHRARTLMRQAQLPTVRRPPRYRPAGQPAAIAPNRLNRAFNPPAPNQAWAGDITYLPTREGWLYLAIVVDLYARRIVGAAFSNSPDSPLVLNALEQAWRARRAPAGLLFHSDQGCQYTSTAFVAALEQRGITQSMSRRGNCWDNAVVERVFRSLKHEWMSQEIHLTRRDAEQDANLFIHSFYNHRRRHAALGQRP</sequence>
<gene>
    <name evidence="2" type="ORF">J7I44_16715</name>
</gene>
<dbReference type="InterPro" id="IPR001584">
    <property type="entry name" value="Integrase_cat-core"/>
</dbReference>
<dbReference type="Proteomes" id="UP000823790">
    <property type="component" value="Unassembled WGS sequence"/>
</dbReference>
<dbReference type="PANTHER" id="PTHR46889">
    <property type="entry name" value="TRANSPOSASE INSF FOR INSERTION SEQUENCE IS3B-RELATED"/>
    <property type="match status" value="1"/>
</dbReference>
<dbReference type="InterPro" id="IPR050900">
    <property type="entry name" value="Transposase_IS3/IS150/IS904"/>
</dbReference>
<dbReference type="InterPro" id="IPR048020">
    <property type="entry name" value="Transpos_IS3"/>
</dbReference>
<evidence type="ECO:0000313" key="3">
    <source>
        <dbReference type="Proteomes" id="UP000823790"/>
    </source>
</evidence>
<accession>A0ABS4DSB7</accession>
<protein>
    <submittedName>
        <fullName evidence="2">IS3 family transposase</fullName>
    </submittedName>
</protein>
<dbReference type="NCBIfam" id="NF033516">
    <property type="entry name" value="transpos_IS3"/>
    <property type="match status" value="1"/>
</dbReference>
<dbReference type="InterPro" id="IPR025948">
    <property type="entry name" value="HTH-like_dom"/>
</dbReference>
<dbReference type="InterPro" id="IPR012337">
    <property type="entry name" value="RNaseH-like_sf"/>
</dbReference>
<comment type="caution">
    <text evidence="2">The sequence shown here is derived from an EMBL/GenBank/DDBJ whole genome shotgun (WGS) entry which is preliminary data.</text>
</comment>
<evidence type="ECO:0000259" key="1">
    <source>
        <dbReference type="PROSITE" id="PS50994"/>
    </source>
</evidence>
<dbReference type="PROSITE" id="PS50994">
    <property type="entry name" value="INTEGRASE"/>
    <property type="match status" value="1"/>
</dbReference>
<dbReference type="Pfam" id="PF13276">
    <property type="entry name" value="HTH_21"/>
    <property type="match status" value="1"/>
</dbReference>
<dbReference type="PANTHER" id="PTHR46889:SF4">
    <property type="entry name" value="TRANSPOSASE INSO FOR INSERTION SEQUENCE ELEMENT IS911B-RELATED"/>
    <property type="match status" value="1"/>
</dbReference>
<feature type="non-terminal residue" evidence="2">
    <location>
        <position position="283"/>
    </location>
</feature>
<dbReference type="InterPro" id="IPR036397">
    <property type="entry name" value="RNaseH_sf"/>
</dbReference>
<feature type="domain" description="Integrase catalytic" evidence="1">
    <location>
        <begin position="129"/>
        <end position="283"/>
    </location>
</feature>